<proteinExistence type="predicted"/>
<evidence type="ECO:0000313" key="1">
    <source>
        <dbReference type="EMBL" id="STY65696.1"/>
    </source>
</evidence>
<protein>
    <submittedName>
        <fullName evidence="1">Uncharacterized protein</fullName>
    </submittedName>
</protein>
<dbReference type="RefSeq" id="WP_020831183.1">
    <property type="nucleotide sequence ID" value="NZ_CP017484.1"/>
</dbReference>
<organism evidence="1 2">
    <name type="scientific">Mannheimia haemolytica</name>
    <name type="common">Pasteurella haemolytica</name>
    <dbReference type="NCBI Taxonomy" id="75985"/>
    <lineage>
        <taxon>Bacteria</taxon>
        <taxon>Pseudomonadati</taxon>
        <taxon>Pseudomonadota</taxon>
        <taxon>Gammaproteobacteria</taxon>
        <taxon>Pasteurellales</taxon>
        <taxon>Pasteurellaceae</taxon>
        <taxon>Mannheimia</taxon>
    </lineage>
</organism>
<dbReference type="AlphaFoldDB" id="A0A378ND39"/>
<sequence>MTCFRHWTQRVTDGTEDLFWLDELLVGKDERDGSFTLSIFDPDIDDFLLYEKVKTRKDWEIAYRKAREIINEQDIDCRSFRV</sequence>
<gene>
    <name evidence="1" type="ORF">NCTC9380_00965</name>
</gene>
<dbReference type="EMBL" id="UGPL01000006">
    <property type="protein sequence ID" value="STY65696.1"/>
    <property type="molecule type" value="Genomic_DNA"/>
</dbReference>
<reference evidence="1 2" key="1">
    <citation type="submission" date="2018-06" db="EMBL/GenBank/DDBJ databases">
        <authorList>
            <consortium name="Pathogen Informatics"/>
            <person name="Doyle S."/>
        </authorList>
    </citation>
    <scope>NUCLEOTIDE SEQUENCE [LARGE SCALE GENOMIC DNA]</scope>
    <source>
        <strain evidence="1 2">NCTC9380</strain>
    </source>
</reference>
<dbReference type="Proteomes" id="UP000254031">
    <property type="component" value="Unassembled WGS sequence"/>
</dbReference>
<evidence type="ECO:0000313" key="2">
    <source>
        <dbReference type="Proteomes" id="UP000254031"/>
    </source>
</evidence>
<name>A0A378ND39_MANHA</name>
<accession>A0A378ND39</accession>